<evidence type="ECO:0000256" key="8">
    <source>
        <dbReference type="ARBA" id="ARBA00022932"/>
    </source>
</evidence>
<evidence type="ECO:0000256" key="9">
    <source>
        <dbReference type="ARBA" id="ARBA00023109"/>
    </source>
</evidence>
<dbReference type="InterPro" id="IPR012337">
    <property type="entry name" value="RNaseH-like_sf"/>
</dbReference>
<dbReference type="Gene3D" id="3.90.1600.10">
    <property type="entry name" value="Palm domain of DNA polymerase"/>
    <property type="match status" value="1"/>
</dbReference>
<evidence type="ECO:0000256" key="4">
    <source>
        <dbReference type="ARBA" id="ARBA00022695"/>
    </source>
</evidence>
<dbReference type="GO" id="GO:0016787">
    <property type="term" value="F:hydrolase activity"/>
    <property type="evidence" value="ECO:0007669"/>
    <property type="project" value="UniProtKB-KW"/>
</dbReference>
<dbReference type="InterPro" id="IPR006133">
    <property type="entry name" value="DNA-dir_DNA_pol_B_exonuc"/>
</dbReference>
<accession>A0A8S5UM72</accession>
<dbReference type="GO" id="GO:0039693">
    <property type="term" value="P:viral DNA genome replication"/>
    <property type="evidence" value="ECO:0007669"/>
    <property type="project" value="UniProtKB-KW"/>
</dbReference>
<dbReference type="InterPro" id="IPR006134">
    <property type="entry name" value="DNA-dir_DNA_pol_B_multi_dom"/>
</dbReference>
<keyword evidence="9" id="KW-1194">Viral DNA replication</keyword>
<evidence type="ECO:0000313" key="14">
    <source>
        <dbReference type="EMBL" id="DAF95478.1"/>
    </source>
</evidence>
<dbReference type="InterPro" id="IPR006172">
    <property type="entry name" value="DNA-dir_DNA_pol_B"/>
</dbReference>
<dbReference type="Pfam" id="PF00136">
    <property type="entry name" value="DNA_pol_B"/>
    <property type="match status" value="1"/>
</dbReference>
<keyword evidence="10" id="KW-0238">DNA-binding</keyword>
<keyword evidence="6" id="KW-0540">Nuclease</keyword>
<protein>
    <recommendedName>
        <fullName evidence="2">DNA-directed DNA polymerase</fullName>
        <ecNumber evidence="2">2.7.7.7</ecNumber>
    </recommendedName>
</protein>
<dbReference type="Pfam" id="PF03104">
    <property type="entry name" value="DNA_pol_B_exo1"/>
    <property type="match status" value="1"/>
</dbReference>
<dbReference type="InterPro" id="IPR023211">
    <property type="entry name" value="DNA_pol_palm_dom_sf"/>
</dbReference>
<proteinExistence type="inferred from homology"/>
<keyword evidence="5" id="KW-0235">DNA replication</keyword>
<evidence type="ECO:0000259" key="13">
    <source>
        <dbReference type="Pfam" id="PF03104"/>
    </source>
</evidence>
<dbReference type="GO" id="GO:0003677">
    <property type="term" value="F:DNA binding"/>
    <property type="evidence" value="ECO:0007669"/>
    <property type="project" value="UniProtKB-KW"/>
</dbReference>
<dbReference type="GO" id="GO:0004518">
    <property type="term" value="F:nuclease activity"/>
    <property type="evidence" value="ECO:0007669"/>
    <property type="project" value="UniProtKB-KW"/>
</dbReference>
<feature type="domain" description="DNA-directed DNA polymerase family B exonuclease" evidence="13">
    <location>
        <begin position="103"/>
        <end position="275"/>
    </location>
</feature>
<dbReference type="Gene3D" id="1.10.287.690">
    <property type="entry name" value="Helix hairpin bin"/>
    <property type="match status" value="1"/>
</dbReference>
<dbReference type="SUPFAM" id="SSF56672">
    <property type="entry name" value="DNA/RNA polymerases"/>
    <property type="match status" value="1"/>
</dbReference>
<keyword evidence="7" id="KW-0378">Hydrolase</keyword>
<sequence>MNKFYSNVYSRGEYLYHRYFENGQDKIEKIQMQPWYFLNCNHETGYQDIYGNNVQRFDFNSVKEYRDNRRLMIDANQEVLGQENLELLYLADLYPGPVSFDASKLRIASIDIETVSKNGFPYPNEAKEEIDAISHIDSITGDIWLFSTRKWDRNKSTLSKEILNRAKYKYFNSEQEMLLDYLTYWKSNYPHIVTGWNIDNYDIQYMVNRYNKLFGEKVTSNFSPFGFIGSRIAEGSSADDEFPEKTYSFAGIAILDYLALYKKFRITARSSYKLDFIAELELGENKLEYDGPLWKLAEEDPQRYCDYNIQDTLLIEKLDNKLKFLLLAVSLSYYSHINFEKVLSPVTTWDGIIFNSLLNQNKIVPMKRSHPKETYVGAYVKEPKIGMRYGWIVSDDLTSLYPSIVRQWNISPETIAGRTDYHSVEKYLNKEVKTSTEYAQAANGMLYRKDKRGIIPIEIEKVFFQRKHHKNNEFFAKKVNELIELSIKLYDKLPDDSELYCFEYVELSEQEIQSKISNMSKEDMSNAYKLIEKDFGILNKFI</sequence>
<evidence type="ECO:0000256" key="2">
    <source>
        <dbReference type="ARBA" id="ARBA00012417"/>
    </source>
</evidence>
<dbReference type="GO" id="GO:0003887">
    <property type="term" value="F:DNA-directed DNA polymerase activity"/>
    <property type="evidence" value="ECO:0007669"/>
    <property type="project" value="UniProtKB-KW"/>
</dbReference>
<name>A0A8S5UM72_9CAUD</name>
<keyword evidence="3" id="KW-0808">Transferase</keyword>
<dbReference type="GO" id="GO:0006261">
    <property type="term" value="P:DNA-templated DNA replication"/>
    <property type="evidence" value="ECO:0007669"/>
    <property type="project" value="TreeGrafter"/>
</dbReference>
<dbReference type="EMBL" id="BK016109">
    <property type="protein sequence ID" value="DAF95478.1"/>
    <property type="molecule type" value="Genomic_DNA"/>
</dbReference>
<comment type="similarity">
    <text evidence="1">Belongs to the DNA polymerase type-B family.</text>
</comment>
<comment type="catalytic activity">
    <reaction evidence="11">
        <text>DNA(n) + a 2'-deoxyribonucleoside 5'-triphosphate = DNA(n+1) + diphosphate</text>
        <dbReference type="Rhea" id="RHEA:22508"/>
        <dbReference type="Rhea" id="RHEA-COMP:17339"/>
        <dbReference type="Rhea" id="RHEA-COMP:17340"/>
        <dbReference type="ChEBI" id="CHEBI:33019"/>
        <dbReference type="ChEBI" id="CHEBI:61560"/>
        <dbReference type="ChEBI" id="CHEBI:173112"/>
        <dbReference type="EC" id="2.7.7.7"/>
    </reaction>
</comment>
<evidence type="ECO:0000256" key="10">
    <source>
        <dbReference type="ARBA" id="ARBA00023125"/>
    </source>
</evidence>
<dbReference type="GO" id="GO:0000166">
    <property type="term" value="F:nucleotide binding"/>
    <property type="evidence" value="ECO:0007669"/>
    <property type="project" value="InterPro"/>
</dbReference>
<dbReference type="Gene3D" id="3.30.420.10">
    <property type="entry name" value="Ribonuclease H-like superfamily/Ribonuclease H"/>
    <property type="match status" value="1"/>
</dbReference>
<evidence type="ECO:0000256" key="11">
    <source>
        <dbReference type="ARBA" id="ARBA00049244"/>
    </source>
</evidence>
<dbReference type="Gene3D" id="3.30.342.10">
    <property type="entry name" value="DNA Polymerase, chain B, domain 1"/>
    <property type="match status" value="1"/>
</dbReference>
<evidence type="ECO:0000259" key="12">
    <source>
        <dbReference type="Pfam" id="PF00136"/>
    </source>
</evidence>
<organism evidence="14">
    <name type="scientific">Myoviridae sp. ctCo31</name>
    <dbReference type="NCBI Taxonomy" id="2825053"/>
    <lineage>
        <taxon>Viruses</taxon>
        <taxon>Duplodnaviria</taxon>
        <taxon>Heunggongvirae</taxon>
        <taxon>Uroviricota</taxon>
        <taxon>Caudoviricetes</taxon>
    </lineage>
</organism>
<evidence type="ECO:0000256" key="7">
    <source>
        <dbReference type="ARBA" id="ARBA00022801"/>
    </source>
</evidence>
<evidence type="ECO:0000256" key="5">
    <source>
        <dbReference type="ARBA" id="ARBA00022705"/>
    </source>
</evidence>
<keyword evidence="4" id="KW-0548">Nucleotidyltransferase</keyword>
<dbReference type="PANTHER" id="PTHR10322">
    <property type="entry name" value="DNA POLYMERASE CATALYTIC SUBUNIT"/>
    <property type="match status" value="1"/>
</dbReference>
<evidence type="ECO:0000256" key="3">
    <source>
        <dbReference type="ARBA" id="ARBA00022679"/>
    </source>
</evidence>
<dbReference type="InterPro" id="IPR043502">
    <property type="entry name" value="DNA/RNA_pol_sf"/>
</dbReference>
<dbReference type="SUPFAM" id="SSF53098">
    <property type="entry name" value="Ribonuclease H-like"/>
    <property type="match status" value="1"/>
</dbReference>
<dbReference type="SMART" id="SM00486">
    <property type="entry name" value="POLBc"/>
    <property type="match status" value="1"/>
</dbReference>
<dbReference type="PANTHER" id="PTHR10322:SF23">
    <property type="entry name" value="DNA POLYMERASE DELTA CATALYTIC SUBUNIT"/>
    <property type="match status" value="1"/>
</dbReference>
<dbReference type="InterPro" id="IPR050240">
    <property type="entry name" value="DNA_pol_type-B"/>
</dbReference>
<dbReference type="InterPro" id="IPR036397">
    <property type="entry name" value="RNaseH_sf"/>
</dbReference>
<reference evidence="14" key="1">
    <citation type="journal article" date="2021" name="Proc. Natl. Acad. Sci. U.S.A.">
        <title>A Catalog of Tens of Thousands of Viruses from Human Metagenomes Reveals Hidden Associations with Chronic Diseases.</title>
        <authorList>
            <person name="Tisza M.J."/>
            <person name="Buck C.B."/>
        </authorList>
    </citation>
    <scope>NUCLEOTIDE SEQUENCE</scope>
    <source>
        <strain evidence="14">CtCo31</strain>
    </source>
</reference>
<dbReference type="EC" id="2.7.7.7" evidence="2"/>
<evidence type="ECO:0000256" key="1">
    <source>
        <dbReference type="ARBA" id="ARBA00005755"/>
    </source>
</evidence>
<evidence type="ECO:0000256" key="6">
    <source>
        <dbReference type="ARBA" id="ARBA00022722"/>
    </source>
</evidence>
<keyword evidence="8" id="KW-0239">DNA-directed DNA polymerase</keyword>
<feature type="domain" description="DNA-directed DNA polymerase family B multifunctional" evidence="12">
    <location>
        <begin position="352"/>
        <end position="471"/>
    </location>
</feature>